<keyword evidence="5" id="KW-1133">Transmembrane helix</keyword>
<evidence type="ECO:0000313" key="11">
    <source>
        <dbReference type="WBParaSite" id="ALUE_0001622601-mRNA-1"/>
    </source>
</evidence>
<feature type="domain" description="T-cell immunomodulatory protein TIP C2" evidence="9">
    <location>
        <begin position="458"/>
        <end position="511"/>
    </location>
</feature>
<sequence length="686" mass="76232">MISIKVFHFLLAAILWIQFEVYLCKEASSTTTRLKGQICAYGDMDRDLNTDLIVQHGHLLKIYLQGENGEFTESQQKINVGSQTVFCSVGDFNGDSVPDILVSKKKAILLKPSGILGGLFSSGEQGFEVTAHIFVYNAYKPHMFNETFADQLSVMDINGDGTSDVIGFLSNGTFFCRLGSATSEFFPCEDSFRNFNAKPYDSFLHAFVDVTGDLSAEVIFGTEDDGGHLKLQAWQRISNEEWRYNPSLIGDLPVESGKYYGAALFADFDADGLVDIGIPWCADKSCAKVDAIKMWNGRAALWQHFSVTGLEGSELVSNKDEGNVVFRAGDFSLDGYPDLIALVREKTQNPMILENVPCTDCISNASRKFELRTSPRLIQPSDVSLGQVEMASFFDLKEDGTLDVLLEYKDADQKMAIDFIRCEDKGDTTFLKVQVFSNACEQGCGSEKLKIGALAFRSGIAWHGACVMFNMSDSWGHEQRGTQCQMPQTTHRALHTPFALFGLGRSPNFVDYGSGIAWHGACVMFNMSDSWGHEQRGTQCQMPQTTHRALHTPFALFGLGRSPNFVDYGSGIAWHGACVMFNMSDSWGHEQRGTQCQMPQTTHRALHTPFALFGLGRSPNFVDYVHIGSARMPEEGGLVHDGNQHYDLKQIVPNSRVIVVPPKGDGRRWQSRLYLTPSQVLICFHY</sequence>
<feature type="chain" id="PRO_5005656861" evidence="8">
    <location>
        <begin position="25"/>
        <end position="686"/>
    </location>
</feature>
<dbReference type="InterPro" id="IPR013517">
    <property type="entry name" value="FG-GAP"/>
</dbReference>
<evidence type="ECO:0000256" key="1">
    <source>
        <dbReference type="ARBA" id="ARBA00004479"/>
    </source>
</evidence>
<accession>A0A0M3IDU9</accession>
<protein>
    <submittedName>
        <fullName evidence="11">T-cell immunomodulatory protein</fullName>
    </submittedName>
</protein>
<dbReference type="Pfam" id="PF23122">
    <property type="entry name" value="C2_ITFG1"/>
    <property type="match status" value="3"/>
</dbReference>
<keyword evidence="10" id="KW-1185">Reference proteome</keyword>
<evidence type="ECO:0000256" key="6">
    <source>
        <dbReference type="ARBA" id="ARBA00023136"/>
    </source>
</evidence>
<comment type="subcellular location">
    <subcellularLocation>
        <location evidence="1">Membrane</location>
        <topology evidence="1">Single-pass type I membrane protein</topology>
    </subcellularLocation>
</comment>
<reference evidence="11" key="1">
    <citation type="submission" date="2017-02" db="UniProtKB">
        <authorList>
            <consortium name="WormBaseParasite"/>
        </authorList>
    </citation>
    <scope>IDENTIFICATION</scope>
</reference>
<dbReference type="SUPFAM" id="SSF69318">
    <property type="entry name" value="Integrin alpha N-terminal domain"/>
    <property type="match status" value="1"/>
</dbReference>
<feature type="domain" description="T-cell immunomodulatory protein TIP C2" evidence="9">
    <location>
        <begin position="514"/>
        <end position="567"/>
    </location>
</feature>
<evidence type="ECO:0000256" key="3">
    <source>
        <dbReference type="ARBA" id="ARBA00022692"/>
    </source>
</evidence>
<evidence type="ECO:0000256" key="8">
    <source>
        <dbReference type="SAM" id="SignalP"/>
    </source>
</evidence>
<dbReference type="Proteomes" id="UP000036681">
    <property type="component" value="Unplaced"/>
</dbReference>
<dbReference type="Pfam" id="PF13517">
    <property type="entry name" value="FG-GAP_3"/>
    <property type="match status" value="1"/>
</dbReference>
<evidence type="ECO:0000259" key="9">
    <source>
        <dbReference type="Pfam" id="PF23122"/>
    </source>
</evidence>
<keyword evidence="7" id="KW-0325">Glycoprotein</keyword>
<dbReference type="InterPro" id="IPR024881">
    <property type="entry name" value="Tip"/>
</dbReference>
<organism evidence="10 11">
    <name type="scientific">Ascaris lumbricoides</name>
    <name type="common">Giant roundworm</name>
    <dbReference type="NCBI Taxonomy" id="6252"/>
    <lineage>
        <taxon>Eukaryota</taxon>
        <taxon>Metazoa</taxon>
        <taxon>Ecdysozoa</taxon>
        <taxon>Nematoda</taxon>
        <taxon>Chromadorea</taxon>
        <taxon>Rhabditida</taxon>
        <taxon>Spirurina</taxon>
        <taxon>Ascaridomorpha</taxon>
        <taxon>Ascaridoidea</taxon>
        <taxon>Ascarididae</taxon>
        <taxon>Ascaris</taxon>
    </lineage>
</organism>
<proteinExistence type="inferred from homology"/>
<keyword evidence="6" id="KW-0472">Membrane</keyword>
<evidence type="ECO:0000256" key="5">
    <source>
        <dbReference type="ARBA" id="ARBA00022989"/>
    </source>
</evidence>
<dbReference type="InterPro" id="IPR057089">
    <property type="entry name" value="C2_TIP"/>
</dbReference>
<keyword evidence="4 8" id="KW-0732">Signal</keyword>
<keyword evidence="3" id="KW-0812">Transmembrane</keyword>
<dbReference type="GO" id="GO:0005886">
    <property type="term" value="C:plasma membrane"/>
    <property type="evidence" value="ECO:0007669"/>
    <property type="project" value="TreeGrafter"/>
</dbReference>
<evidence type="ECO:0000256" key="2">
    <source>
        <dbReference type="ARBA" id="ARBA00006496"/>
    </source>
</evidence>
<feature type="domain" description="T-cell immunomodulatory protein TIP C2" evidence="9">
    <location>
        <begin position="570"/>
        <end position="674"/>
    </location>
</feature>
<dbReference type="PANTHER" id="PTHR13412">
    <property type="entry name" value="T-CELL IMMUNOMODULATORY PROTEIN HOMOLOG"/>
    <property type="match status" value="1"/>
</dbReference>
<comment type="similarity">
    <text evidence="2">Belongs to the TIP family.</text>
</comment>
<evidence type="ECO:0000313" key="10">
    <source>
        <dbReference type="Proteomes" id="UP000036681"/>
    </source>
</evidence>
<dbReference type="WBParaSite" id="ALUE_0001622601-mRNA-1">
    <property type="protein sequence ID" value="ALUE_0001622601-mRNA-1"/>
    <property type="gene ID" value="ALUE_0001622601"/>
</dbReference>
<evidence type="ECO:0000256" key="7">
    <source>
        <dbReference type="ARBA" id="ARBA00023180"/>
    </source>
</evidence>
<dbReference type="AlphaFoldDB" id="A0A0M3IDU9"/>
<dbReference type="PANTHER" id="PTHR13412:SF0">
    <property type="entry name" value="T-CELL IMMUNOMODULATORY PROTEIN"/>
    <property type="match status" value="1"/>
</dbReference>
<feature type="signal peptide" evidence="8">
    <location>
        <begin position="1"/>
        <end position="24"/>
    </location>
</feature>
<name>A0A0M3IDU9_ASCLU</name>
<dbReference type="InterPro" id="IPR028994">
    <property type="entry name" value="Integrin_alpha_N"/>
</dbReference>
<dbReference type="Gene3D" id="2.130.10.130">
    <property type="entry name" value="Integrin alpha, N-terminal"/>
    <property type="match status" value="1"/>
</dbReference>
<evidence type="ECO:0000256" key="4">
    <source>
        <dbReference type="ARBA" id="ARBA00022729"/>
    </source>
</evidence>